<dbReference type="InterPro" id="IPR045584">
    <property type="entry name" value="Pilin-like"/>
</dbReference>
<reference evidence="1" key="1">
    <citation type="journal article" date="2020" name="J. ISSAAS">
        <title>Lactobacilli and other gastrointestinal microbiota of Peromyscus leucopus, reservoir host for agents of Lyme disease and other zoonoses in North America.</title>
        <authorList>
            <person name="Milovic A."/>
            <person name="Bassam K."/>
            <person name="Shao H."/>
            <person name="Chatzistamou I."/>
            <person name="Tufts D.M."/>
            <person name="Diuk-Wasser M."/>
            <person name="Barbour A.G."/>
        </authorList>
    </citation>
    <scope>NUCLEOTIDE SEQUENCE</scope>
    <source>
        <strain evidence="1">LL30</strain>
    </source>
</reference>
<protein>
    <recommendedName>
        <fullName evidence="2">Prepilin-type N-terminal cleavage/methylation domain-containing protein</fullName>
    </recommendedName>
</protein>
<accession>A0A650EMA2</accession>
<organism evidence="1">
    <name type="scientific">uncultured Elusimicrobia bacterium</name>
    <dbReference type="NCBI Taxonomy" id="699876"/>
    <lineage>
        <taxon>Bacteria</taxon>
        <taxon>Pseudomonadati</taxon>
        <taxon>Elusimicrobiota</taxon>
        <taxon>Elusimicrobia</taxon>
        <taxon>environmental samples</taxon>
    </lineage>
</organism>
<dbReference type="Gene3D" id="3.30.700.10">
    <property type="entry name" value="Glycoprotein, Type 4 Pilin"/>
    <property type="match status" value="1"/>
</dbReference>
<evidence type="ECO:0008006" key="2">
    <source>
        <dbReference type="Google" id="ProtNLM"/>
    </source>
</evidence>
<dbReference type="PROSITE" id="PS00409">
    <property type="entry name" value="PROKAR_NTER_METHYL"/>
    <property type="match status" value="1"/>
</dbReference>
<sequence>MNKGFTLIELLVVVLIIGILSAIALPQYEAAVEKSRAAEALVIGKAILDAEARFKQANPEECVSLKTQIADVDLKGGKWVTPQIYVTKTFRYDLRPMCNGYLEVFRQDSNNGAATDNVLYSAAFYTTDFLEATPTAPRIACNPIAEDSDNLCKFFQGL</sequence>
<dbReference type="PANTHER" id="PTHR30093">
    <property type="entry name" value="GENERAL SECRETION PATHWAY PROTEIN G"/>
    <property type="match status" value="1"/>
</dbReference>
<dbReference type="SUPFAM" id="SSF54523">
    <property type="entry name" value="Pili subunits"/>
    <property type="match status" value="1"/>
</dbReference>
<dbReference type="Pfam" id="PF07963">
    <property type="entry name" value="N_methyl"/>
    <property type="match status" value="1"/>
</dbReference>
<evidence type="ECO:0000313" key="1">
    <source>
        <dbReference type="EMBL" id="QGT50562.1"/>
    </source>
</evidence>
<name>A0A650EMA2_9BACT</name>
<dbReference type="AlphaFoldDB" id="A0A650EMA2"/>
<proteinExistence type="predicted"/>
<dbReference type="NCBIfam" id="TIGR02532">
    <property type="entry name" value="IV_pilin_GFxxxE"/>
    <property type="match status" value="1"/>
</dbReference>
<dbReference type="EMBL" id="MN577571">
    <property type="protein sequence ID" value="QGT50562.1"/>
    <property type="molecule type" value="Genomic_DNA"/>
</dbReference>
<dbReference type="InterPro" id="IPR012902">
    <property type="entry name" value="N_methyl_site"/>
</dbReference>
<gene>
    <name evidence="1" type="ORF">Elusimicrob1349_0320</name>
</gene>